<evidence type="ECO:0000313" key="2">
    <source>
        <dbReference type="Proteomes" id="UP000187321"/>
    </source>
</evidence>
<evidence type="ECO:0000313" key="1">
    <source>
        <dbReference type="EMBL" id="APX97113.1"/>
    </source>
</evidence>
<sequence>MDGYRPNNCLVVLGRTRVRDPENGVENALEQFTVSFTSVSDTMKRYVSLERMRRREFSPALSRNSHQISVLNV</sequence>
<protein>
    <submittedName>
        <fullName evidence="1">Uncharacterized protein</fullName>
    </submittedName>
</protein>
<dbReference type="KEGG" id="hda:BB347_11035"/>
<dbReference type="AlphaFoldDB" id="A0A1P8REL7"/>
<gene>
    <name evidence="1" type="ORF">BB347_11035</name>
</gene>
<accession>A0A1P8REL7</accession>
<organism evidence="1 2">
    <name type="scientific">Natronorubrum daqingense</name>
    <dbReference type="NCBI Taxonomy" id="588898"/>
    <lineage>
        <taxon>Archaea</taxon>
        <taxon>Methanobacteriati</taxon>
        <taxon>Methanobacteriota</taxon>
        <taxon>Stenosarchaea group</taxon>
        <taxon>Halobacteria</taxon>
        <taxon>Halobacteriales</taxon>
        <taxon>Natrialbaceae</taxon>
        <taxon>Natronorubrum</taxon>
    </lineage>
</organism>
<reference evidence="1 2" key="1">
    <citation type="submission" date="2017-01" db="EMBL/GenBank/DDBJ databases">
        <title>Complete genome sequence of Haloterrigena daqingensis type strain (JX313T).</title>
        <authorList>
            <person name="Shuang W."/>
        </authorList>
    </citation>
    <scope>NUCLEOTIDE SEQUENCE [LARGE SCALE GENOMIC DNA]</scope>
    <source>
        <strain evidence="1 2">JX313</strain>
    </source>
</reference>
<name>A0A1P8REL7_9EURY</name>
<proteinExistence type="predicted"/>
<dbReference type="Proteomes" id="UP000187321">
    <property type="component" value="Chromosome"/>
</dbReference>
<dbReference type="EMBL" id="CP019327">
    <property type="protein sequence ID" value="APX97113.1"/>
    <property type="molecule type" value="Genomic_DNA"/>
</dbReference>